<dbReference type="PANTHER" id="PTHR13954">
    <property type="entry name" value="IRE1-RELATED"/>
    <property type="match status" value="1"/>
</dbReference>
<evidence type="ECO:0000313" key="5">
    <source>
        <dbReference type="EMBL" id="CRK97427.1"/>
    </source>
</evidence>
<evidence type="ECO:0000259" key="4">
    <source>
        <dbReference type="PROSITE" id="PS51392"/>
    </source>
</evidence>
<evidence type="ECO:0000313" key="6">
    <source>
        <dbReference type="Proteomes" id="UP000183832"/>
    </source>
</evidence>
<dbReference type="Gene3D" id="1.20.1440.180">
    <property type="entry name" value="KEN domain"/>
    <property type="match status" value="1"/>
</dbReference>
<evidence type="ECO:0000256" key="1">
    <source>
        <dbReference type="ARBA" id="ARBA00022729"/>
    </source>
</evidence>
<dbReference type="GO" id="GO:1990604">
    <property type="term" value="C:IRE1-TRAF2-ASK1 complex"/>
    <property type="evidence" value="ECO:0007669"/>
    <property type="project" value="TreeGrafter"/>
</dbReference>
<dbReference type="Proteomes" id="UP000183832">
    <property type="component" value="Unassembled WGS sequence"/>
</dbReference>
<evidence type="ECO:0000256" key="3">
    <source>
        <dbReference type="ARBA" id="ARBA00022840"/>
    </source>
</evidence>
<dbReference type="GO" id="GO:0004674">
    <property type="term" value="F:protein serine/threonine kinase activity"/>
    <property type="evidence" value="ECO:0007669"/>
    <property type="project" value="InterPro"/>
</dbReference>
<keyword evidence="1" id="KW-0732">Signal</keyword>
<dbReference type="OrthoDB" id="4062651at2759"/>
<dbReference type="PANTHER" id="PTHR13954:SF6">
    <property type="entry name" value="NON-SPECIFIC SERINE_THREONINE PROTEIN KINASE"/>
    <property type="match status" value="1"/>
</dbReference>
<keyword evidence="3" id="KW-0067">ATP-binding</keyword>
<dbReference type="GO" id="GO:0004521">
    <property type="term" value="F:RNA endonuclease activity"/>
    <property type="evidence" value="ECO:0007669"/>
    <property type="project" value="InterPro"/>
</dbReference>
<evidence type="ECO:0000256" key="2">
    <source>
        <dbReference type="ARBA" id="ARBA00022741"/>
    </source>
</evidence>
<organism evidence="5 6">
    <name type="scientific">Clunio marinus</name>
    <dbReference type="NCBI Taxonomy" id="568069"/>
    <lineage>
        <taxon>Eukaryota</taxon>
        <taxon>Metazoa</taxon>
        <taxon>Ecdysozoa</taxon>
        <taxon>Arthropoda</taxon>
        <taxon>Hexapoda</taxon>
        <taxon>Insecta</taxon>
        <taxon>Pterygota</taxon>
        <taxon>Neoptera</taxon>
        <taxon>Endopterygota</taxon>
        <taxon>Diptera</taxon>
        <taxon>Nematocera</taxon>
        <taxon>Chironomoidea</taxon>
        <taxon>Chironomidae</taxon>
        <taxon>Clunio</taxon>
    </lineage>
</organism>
<accession>A0A1J1IB41</accession>
<feature type="domain" description="KEN" evidence="4">
    <location>
        <begin position="169"/>
        <end position="287"/>
    </location>
</feature>
<dbReference type="Gene3D" id="1.10.510.10">
    <property type="entry name" value="Transferase(Phosphotransferase) domain 1"/>
    <property type="match status" value="1"/>
</dbReference>
<proteinExistence type="predicted"/>
<dbReference type="AlphaFoldDB" id="A0A1J1IB41"/>
<name>A0A1J1IB41_9DIPT</name>
<dbReference type="InterPro" id="IPR038357">
    <property type="entry name" value="KEN_sf"/>
</dbReference>
<reference evidence="5 6" key="1">
    <citation type="submission" date="2015-04" db="EMBL/GenBank/DDBJ databases">
        <authorList>
            <person name="Syromyatnikov M.Y."/>
            <person name="Popov V.N."/>
        </authorList>
    </citation>
    <scope>NUCLEOTIDE SEQUENCE [LARGE SCALE GENOMIC DNA]</scope>
</reference>
<dbReference type="Pfam" id="PF06479">
    <property type="entry name" value="Ribonuc_2-5A"/>
    <property type="match status" value="1"/>
</dbReference>
<dbReference type="GO" id="GO:0070059">
    <property type="term" value="P:intrinsic apoptotic signaling pathway in response to endoplasmic reticulum stress"/>
    <property type="evidence" value="ECO:0007669"/>
    <property type="project" value="TreeGrafter"/>
</dbReference>
<dbReference type="InterPro" id="IPR045133">
    <property type="entry name" value="IRE1/2-like"/>
</dbReference>
<dbReference type="GO" id="GO:0005524">
    <property type="term" value="F:ATP binding"/>
    <property type="evidence" value="ECO:0007669"/>
    <property type="project" value="UniProtKB-KW"/>
</dbReference>
<gene>
    <name evidence="5" type="primary">similar to Serine</name>
    <name evidence="5" type="synonym">endoribonuclease IRE1</name>
    <name evidence="5" type="synonym">threonine-protein kinase</name>
    <name evidence="5" type="ORF">CLUMA_CG010816</name>
</gene>
<protein>
    <submittedName>
        <fullName evidence="5">CLUMA_CG010816, isoform A</fullName>
    </submittedName>
</protein>
<dbReference type="InterPro" id="IPR011009">
    <property type="entry name" value="Kinase-like_dom_sf"/>
</dbReference>
<dbReference type="GO" id="GO:0036498">
    <property type="term" value="P:IRE1-mediated unfolded protein response"/>
    <property type="evidence" value="ECO:0007669"/>
    <property type="project" value="TreeGrafter"/>
</dbReference>
<keyword evidence="6" id="KW-1185">Reference proteome</keyword>
<dbReference type="STRING" id="568069.A0A1J1IB41"/>
<sequence length="287" mass="33542">MDEFGVSLEQFVFNKINQIAGLEENLMQQLTSVVGFIHKKDIYSLNLNVFNVRVVFKNGRLLIKLLNFHNAQSLNGNKIRFSRTPGMLSDIYDLGCIFFFVLSKRHNLKEETTNLGSNMIVCILQSFENSNKTWKNVLCIDMIKRMMKPNENARPNINEIKSHPYFWEVDKIAKMIINVSKMFEDNNGSNQDFKMKLERTKKQVIGGNWKSKIDNEILEEICKHRMYDGQKLYQLVQAIRNILVHQTSPVIADNMGTTIEDILEYWLKKFPKLVVHLWQVAKDHNLL</sequence>
<dbReference type="GO" id="GO:0006397">
    <property type="term" value="P:mRNA processing"/>
    <property type="evidence" value="ECO:0007669"/>
    <property type="project" value="InterPro"/>
</dbReference>
<dbReference type="InterPro" id="IPR010513">
    <property type="entry name" value="KEN_dom"/>
</dbReference>
<dbReference type="EMBL" id="CVRI01000047">
    <property type="protein sequence ID" value="CRK97427.1"/>
    <property type="molecule type" value="Genomic_DNA"/>
</dbReference>
<dbReference type="SUPFAM" id="SSF56112">
    <property type="entry name" value="Protein kinase-like (PK-like)"/>
    <property type="match status" value="1"/>
</dbReference>
<dbReference type="GO" id="GO:0051082">
    <property type="term" value="F:unfolded protein binding"/>
    <property type="evidence" value="ECO:0007669"/>
    <property type="project" value="TreeGrafter"/>
</dbReference>
<keyword evidence="2" id="KW-0547">Nucleotide-binding</keyword>
<dbReference type="PROSITE" id="PS51392">
    <property type="entry name" value="KEN"/>
    <property type="match status" value="1"/>
</dbReference>